<evidence type="ECO:0000313" key="1">
    <source>
        <dbReference type="EMBL" id="CAE7862842.1"/>
    </source>
</evidence>
<sequence length="153" mass="16529">EEPECKNCDGLGWSFGADSSHQQTKLITQFHGHEVDTSSCLAFAPKSKHGSGSEQLRASRALGFGVAGLEKWQGYSFHSTELAIDECLTITYSVNVQPVGSFIGGVSVEVMPKKWAEIDTTICWPKKRPSGLDLSILKTEISPPASLLPDPPP</sequence>
<dbReference type="EMBL" id="CAJNJA010057620">
    <property type="protein sequence ID" value="CAE7862842.1"/>
    <property type="molecule type" value="Genomic_DNA"/>
</dbReference>
<dbReference type="AlphaFoldDB" id="A0A813AB80"/>
<protein>
    <submittedName>
        <fullName evidence="1">Uncharacterized protein</fullName>
    </submittedName>
</protein>
<keyword evidence="2" id="KW-1185">Reference proteome</keyword>
<organism evidence="1 2">
    <name type="scientific">Symbiodinium necroappetens</name>
    <dbReference type="NCBI Taxonomy" id="1628268"/>
    <lineage>
        <taxon>Eukaryota</taxon>
        <taxon>Sar</taxon>
        <taxon>Alveolata</taxon>
        <taxon>Dinophyceae</taxon>
        <taxon>Suessiales</taxon>
        <taxon>Symbiodiniaceae</taxon>
        <taxon>Symbiodinium</taxon>
    </lineage>
</organism>
<evidence type="ECO:0000313" key="2">
    <source>
        <dbReference type="Proteomes" id="UP000601435"/>
    </source>
</evidence>
<accession>A0A813AB80</accession>
<feature type="non-terminal residue" evidence="1">
    <location>
        <position position="1"/>
    </location>
</feature>
<comment type="caution">
    <text evidence="1">The sequence shown here is derived from an EMBL/GenBank/DDBJ whole genome shotgun (WGS) entry which is preliminary data.</text>
</comment>
<name>A0A813AB80_9DINO</name>
<dbReference type="Proteomes" id="UP000601435">
    <property type="component" value="Unassembled WGS sequence"/>
</dbReference>
<gene>
    <name evidence="1" type="ORF">SNEC2469_LOCUS27397</name>
</gene>
<reference evidence="1" key="1">
    <citation type="submission" date="2021-02" db="EMBL/GenBank/DDBJ databases">
        <authorList>
            <person name="Dougan E. K."/>
            <person name="Rhodes N."/>
            <person name="Thang M."/>
            <person name="Chan C."/>
        </authorList>
    </citation>
    <scope>NUCLEOTIDE SEQUENCE</scope>
</reference>
<proteinExistence type="predicted"/>
<feature type="non-terminal residue" evidence="1">
    <location>
        <position position="153"/>
    </location>
</feature>